<proteinExistence type="predicted"/>
<dbReference type="PRINTS" id="PR00111">
    <property type="entry name" value="ABHYDROLASE"/>
</dbReference>
<dbReference type="EMBL" id="LFNT01000028">
    <property type="protein sequence ID" value="KMS72379.1"/>
    <property type="molecule type" value="Genomic_DNA"/>
</dbReference>
<dbReference type="InterPro" id="IPR000073">
    <property type="entry name" value="AB_hydrolase_1"/>
</dbReference>
<dbReference type="InterPro" id="IPR029058">
    <property type="entry name" value="AB_hydrolase_fold"/>
</dbReference>
<feature type="domain" description="AB hydrolase-1" evidence="1">
    <location>
        <begin position="45"/>
        <end position="258"/>
    </location>
</feature>
<dbReference type="Proteomes" id="UP000037432">
    <property type="component" value="Unassembled WGS sequence"/>
</dbReference>
<comment type="caution">
    <text evidence="2">The sequence shown here is derived from an EMBL/GenBank/DDBJ whole genome shotgun (WGS) entry which is preliminary data.</text>
</comment>
<reference evidence="2 3" key="1">
    <citation type="submission" date="2015-06" db="EMBL/GenBank/DDBJ databases">
        <authorList>
            <person name="Ju K.-S."/>
            <person name="Doroghazi J.R."/>
            <person name="Metcalf W.W."/>
        </authorList>
    </citation>
    <scope>NUCLEOTIDE SEQUENCE [LARGE SCALE GENOMIC DNA]</scope>
    <source>
        <strain evidence="2 3">NRRL 3414</strain>
    </source>
</reference>
<protein>
    <recommendedName>
        <fullName evidence="1">AB hydrolase-1 domain-containing protein</fullName>
    </recommendedName>
</protein>
<evidence type="ECO:0000259" key="1">
    <source>
        <dbReference type="Pfam" id="PF12697"/>
    </source>
</evidence>
<name>A0A0J7Z988_STRVR</name>
<accession>A0A0J7Z988</accession>
<dbReference type="GO" id="GO:0003824">
    <property type="term" value="F:catalytic activity"/>
    <property type="evidence" value="ECO:0007669"/>
    <property type="project" value="UniProtKB-ARBA"/>
</dbReference>
<dbReference type="PANTHER" id="PTHR43798:SF33">
    <property type="entry name" value="HYDROLASE, PUTATIVE (AFU_ORTHOLOGUE AFUA_2G14860)-RELATED"/>
    <property type="match status" value="1"/>
</dbReference>
<evidence type="ECO:0000313" key="3">
    <source>
        <dbReference type="Proteomes" id="UP000037432"/>
    </source>
</evidence>
<evidence type="ECO:0000313" key="2">
    <source>
        <dbReference type="EMBL" id="KMS72379.1"/>
    </source>
</evidence>
<dbReference type="RefSeq" id="WP_048583382.1">
    <property type="nucleotide sequence ID" value="NZ_LFNT01000028.1"/>
</dbReference>
<dbReference type="OrthoDB" id="3249793at2"/>
<dbReference type="PANTHER" id="PTHR43798">
    <property type="entry name" value="MONOACYLGLYCEROL LIPASE"/>
    <property type="match status" value="1"/>
</dbReference>
<dbReference type="InterPro" id="IPR050266">
    <property type="entry name" value="AB_hydrolase_sf"/>
</dbReference>
<sequence>MTGQKAAVERREARVCAGRLRIGFRVVGSGPGLVYFQAGGPAPCPLLDRLAEDFTVHVLELPGTSPGDPYAVRELDGLWDLVLACEEALRALELTGAPAIGHGFGGMLAAEIAACYPEAFAKLVLVAPLGLWLDETPVADWMAAAPTELPRLLFADPEGPVARAAVTPPDDPEAAITAASASLWATGCVAKFIWPIPDRGLAGRLHRIAAPTLLLWGEQDRLNPVVYAEEFARRIAGSVVKTIPECGHMPQWEQPADTHHAIADFLS</sequence>
<dbReference type="GO" id="GO:0016020">
    <property type="term" value="C:membrane"/>
    <property type="evidence" value="ECO:0007669"/>
    <property type="project" value="TreeGrafter"/>
</dbReference>
<organism evidence="2 3">
    <name type="scientific">Streptomyces viridochromogenes</name>
    <dbReference type="NCBI Taxonomy" id="1938"/>
    <lineage>
        <taxon>Bacteria</taxon>
        <taxon>Bacillati</taxon>
        <taxon>Actinomycetota</taxon>
        <taxon>Actinomycetes</taxon>
        <taxon>Kitasatosporales</taxon>
        <taxon>Streptomycetaceae</taxon>
        <taxon>Streptomyces</taxon>
    </lineage>
</organism>
<gene>
    <name evidence="2" type="ORF">ACM01_23890</name>
</gene>
<dbReference type="Pfam" id="PF12697">
    <property type="entry name" value="Abhydrolase_6"/>
    <property type="match status" value="1"/>
</dbReference>
<dbReference type="SUPFAM" id="SSF53474">
    <property type="entry name" value="alpha/beta-Hydrolases"/>
    <property type="match status" value="1"/>
</dbReference>
<dbReference type="PATRIC" id="fig|1938.3.peg.4611"/>
<dbReference type="Gene3D" id="3.40.50.1820">
    <property type="entry name" value="alpha/beta hydrolase"/>
    <property type="match status" value="1"/>
</dbReference>
<dbReference type="AlphaFoldDB" id="A0A0J7Z988"/>